<accession>A0A834XQF0</accession>
<sequence>MIMNSLIFLLGTFVLTNGLPTSKIVGGHDAPDGKYPYLYSLQFGGEHICSGVIFDDRHVITTTSCANIDVHATQLKIVVGSNSLKDGQRYDTRDSAIHADYDDDYKQSDIAILKTTKRIEFNNKVQPINLTTSDVYDKNDYPATVAGWGYISENGPTAEKLQEIDVKILDREICEDTFSVTSQQICTLEKGDVGPCYFDGGSPLTADGVFIGLLSYGRACTGGSPMVYTIIHKHIDWINAAIKALASK</sequence>
<dbReference type="GO" id="GO:0004252">
    <property type="term" value="F:serine-type endopeptidase activity"/>
    <property type="evidence" value="ECO:0007669"/>
    <property type="project" value="InterPro"/>
</dbReference>
<dbReference type="EMBL" id="JACMRX010000005">
    <property type="protein sequence ID" value="KAF7989026.1"/>
    <property type="molecule type" value="Genomic_DNA"/>
</dbReference>
<evidence type="ECO:0000259" key="4">
    <source>
        <dbReference type="PROSITE" id="PS50240"/>
    </source>
</evidence>
<comment type="caution">
    <text evidence="5">The sequence shown here is derived from an EMBL/GenBank/DDBJ whole genome shotgun (WGS) entry which is preliminary data.</text>
</comment>
<dbReference type="PANTHER" id="PTHR24256">
    <property type="entry name" value="TRYPTASE-RELATED"/>
    <property type="match status" value="1"/>
</dbReference>
<feature type="domain" description="Peptidase S1" evidence="4">
    <location>
        <begin position="24"/>
        <end position="243"/>
    </location>
</feature>
<dbReference type="InterPro" id="IPR043504">
    <property type="entry name" value="Peptidase_S1_PA_chymotrypsin"/>
</dbReference>
<dbReference type="FunFam" id="2.40.10.10:FF:000068">
    <property type="entry name" value="transmembrane protease serine 2"/>
    <property type="match status" value="1"/>
</dbReference>
<gene>
    <name evidence="5" type="ORF">HCN44_007336</name>
</gene>
<dbReference type="Pfam" id="PF00089">
    <property type="entry name" value="Trypsin"/>
    <property type="match status" value="1"/>
</dbReference>
<evidence type="ECO:0000256" key="3">
    <source>
        <dbReference type="SAM" id="SignalP"/>
    </source>
</evidence>
<comment type="similarity">
    <text evidence="2">Belongs to the peptidase S1 family. CLIP subfamily.</text>
</comment>
<feature type="chain" id="PRO_5032723313" description="Peptidase S1 domain-containing protein" evidence="3">
    <location>
        <begin position="19"/>
        <end position="248"/>
    </location>
</feature>
<dbReference type="InterPro" id="IPR001254">
    <property type="entry name" value="Trypsin_dom"/>
</dbReference>
<feature type="signal peptide" evidence="3">
    <location>
        <begin position="1"/>
        <end position="18"/>
    </location>
</feature>
<dbReference type="PROSITE" id="PS50240">
    <property type="entry name" value="TRYPSIN_DOM"/>
    <property type="match status" value="1"/>
</dbReference>
<dbReference type="Proteomes" id="UP000639338">
    <property type="component" value="Unassembled WGS sequence"/>
</dbReference>
<reference evidence="5 6" key="1">
    <citation type="submission" date="2020-08" db="EMBL/GenBank/DDBJ databases">
        <title>Aphidius gifuensis genome sequencing and assembly.</title>
        <authorList>
            <person name="Du Z."/>
        </authorList>
    </citation>
    <scope>NUCLEOTIDE SEQUENCE [LARGE SCALE GENOMIC DNA]</scope>
    <source>
        <strain evidence="5">YNYX2018</strain>
        <tissue evidence="5">Adults</tissue>
    </source>
</reference>
<dbReference type="SUPFAM" id="SSF50494">
    <property type="entry name" value="Trypsin-like serine proteases"/>
    <property type="match status" value="1"/>
</dbReference>
<organism evidence="5 6">
    <name type="scientific">Aphidius gifuensis</name>
    <name type="common">Parasitoid wasp</name>
    <dbReference type="NCBI Taxonomy" id="684658"/>
    <lineage>
        <taxon>Eukaryota</taxon>
        <taxon>Metazoa</taxon>
        <taxon>Ecdysozoa</taxon>
        <taxon>Arthropoda</taxon>
        <taxon>Hexapoda</taxon>
        <taxon>Insecta</taxon>
        <taxon>Pterygota</taxon>
        <taxon>Neoptera</taxon>
        <taxon>Endopterygota</taxon>
        <taxon>Hymenoptera</taxon>
        <taxon>Apocrita</taxon>
        <taxon>Ichneumonoidea</taxon>
        <taxon>Braconidae</taxon>
        <taxon>Aphidiinae</taxon>
        <taxon>Aphidius</taxon>
    </lineage>
</organism>
<name>A0A834XQF0_APHGI</name>
<evidence type="ECO:0000256" key="1">
    <source>
        <dbReference type="ARBA" id="ARBA00023157"/>
    </source>
</evidence>
<evidence type="ECO:0000313" key="6">
    <source>
        <dbReference type="Proteomes" id="UP000639338"/>
    </source>
</evidence>
<dbReference type="InterPro" id="IPR051487">
    <property type="entry name" value="Ser/Thr_Proteases_Immune/Dev"/>
</dbReference>
<dbReference type="OrthoDB" id="60866at2759"/>
<evidence type="ECO:0000313" key="5">
    <source>
        <dbReference type="EMBL" id="KAF7989026.1"/>
    </source>
</evidence>
<dbReference type="Gene3D" id="2.40.10.10">
    <property type="entry name" value="Trypsin-like serine proteases"/>
    <property type="match status" value="2"/>
</dbReference>
<dbReference type="InterPro" id="IPR009003">
    <property type="entry name" value="Peptidase_S1_PA"/>
</dbReference>
<keyword evidence="3" id="KW-0732">Signal</keyword>
<dbReference type="CDD" id="cd00190">
    <property type="entry name" value="Tryp_SPc"/>
    <property type="match status" value="1"/>
</dbReference>
<dbReference type="GO" id="GO:0006508">
    <property type="term" value="P:proteolysis"/>
    <property type="evidence" value="ECO:0007669"/>
    <property type="project" value="InterPro"/>
</dbReference>
<dbReference type="SMART" id="SM00020">
    <property type="entry name" value="Tryp_SPc"/>
    <property type="match status" value="1"/>
</dbReference>
<evidence type="ECO:0000256" key="2">
    <source>
        <dbReference type="ARBA" id="ARBA00024195"/>
    </source>
</evidence>
<proteinExistence type="inferred from homology"/>
<keyword evidence="6" id="KW-1185">Reference proteome</keyword>
<keyword evidence="1" id="KW-1015">Disulfide bond</keyword>
<dbReference type="AlphaFoldDB" id="A0A834XQF0"/>
<protein>
    <recommendedName>
        <fullName evidence="4">Peptidase S1 domain-containing protein</fullName>
    </recommendedName>
</protein>